<dbReference type="InterPro" id="IPR009057">
    <property type="entry name" value="Homeodomain-like_sf"/>
</dbReference>
<dbReference type="RefSeq" id="WP_284259044.1">
    <property type="nucleotide sequence ID" value="NZ_BSOS01000080.1"/>
</dbReference>
<keyword evidence="1" id="KW-0805">Transcription regulation</keyword>
<dbReference type="PROSITE" id="PS50977">
    <property type="entry name" value="HTH_TETR_2"/>
    <property type="match status" value="1"/>
</dbReference>
<evidence type="ECO:0000256" key="1">
    <source>
        <dbReference type="ARBA" id="ARBA00023015"/>
    </source>
</evidence>
<feature type="DNA-binding region" description="H-T-H motif" evidence="4">
    <location>
        <begin position="29"/>
        <end position="48"/>
    </location>
</feature>
<dbReference type="Gene3D" id="1.10.10.60">
    <property type="entry name" value="Homeodomain-like"/>
    <property type="match status" value="1"/>
</dbReference>
<dbReference type="Pfam" id="PF00440">
    <property type="entry name" value="TetR_N"/>
    <property type="match status" value="1"/>
</dbReference>
<dbReference type="PANTHER" id="PTHR47506:SF1">
    <property type="entry name" value="HTH-TYPE TRANSCRIPTIONAL REGULATOR YJDC"/>
    <property type="match status" value="1"/>
</dbReference>
<dbReference type="InterPro" id="IPR001647">
    <property type="entry name" value="HTH_TetR"/>
</dbReference>
<dbReference type="SUPFAM" id="SSF46689">
    <property type="entry name" value="Homeodomain-like"/>
    <property type="match status" value="1"/>
</dbReference>
<dbReference type="Proteomes" id="UP001156641">
    <property type="component" value="Unassembled WGS sequence"/>
</dbReference>
<keyword evidence="2 4" id="KW-0238">DNA-binding</keyword>
<gene>
    <name evidence="6" type="ORF">GCM10010909_28830</name>
</gene>
<dbReference type="Gene3D" id="1.10.357.10">
    <property type="entry name" value="Tetracycline Repressor, domain 2"/>
    <property type="match status" value="1"/>
</dbReference>
<evidence type="ECO:0000256" key="4">
    <source>
        <dbReference type="PROSITE-ProRule" id="PRU00335"/>
    </source>
</evidence>
<evidence type="ECO:0000256" key="2">
    <source>
        <dbReference type="ARBA" id="ARBA00023125"/>
    </source>
</evidence>
<proteinExistence type="predicted"/>
<evidence type="ECO:0000256" key="3">
    <source>
        <dbReference type="ARBA" id="ARBA00023163"/>
    </source>
</evidence>
<reference evidence="7" key="1">
    <citation type="journal article" date="2019" name="Int. J. Syst. Evol. Microbiol.">
        <title>The Global Catalogue of Microorganisms (GCM) 10K type strain sequencing project: providing services to taxonomists for standard genome sequencing and annotation.</title>
        <authorList>
            <consortium name="The Broad Institute Genomics Platform"/>
            <consortium name="The Broad Institute Genome Sequencing Center for Infectious Disease"/>
            <person name="Wu L."/>
            <person name="Ma J."/>
        </authorList>
    </citation>
    <scope>NUCLEOTIDE SEQUENCE [LARGE SCALE GENOMIC DNA]</scope>
    <source>
        <strain evidence="7">NBRC 112502</strain>
    </source>
</reference>
<sequence length="196" mass="21347">MPRPRRLTDEDVLDCSVEVFRQRGYAGASLRDLTQATGLSAASLYNRYGDKDGLFISSVNRYADLGISERLARLEQAADPIAAIRQFFDEIIAMSDDDPHHLGCLLVNSLLDGGAMSAQARSLVHSRLFEVQGFLEVQIARAKKSGALPDSMNPVAMAEYLTATVLSLRVLARIDANPPMLRRIAAQALSALGSEK</sequence>
<dbReference type="PRINTS" id="PR00455">
    <property type="entry name" value="HTHTETR"/>
</dbReference>
<organism evidence="6 7">
    <name type="scientific">Acidocella aquatica</name>
    <dbReference type="NCBI Taxonomy" id="1922313"/>
    <lineage>
        <taxon>Bacteria</taxon>
        <taxon>Pseudomonadati</taxon>
        <taxon>Pseudomonadota</taxon>
        <taxon>Alphaproteobacteria</taxon>
        <taxon>Acetobacterales</taxon>
        <taxon>Acidocellaceae</taxon>
        <taxon>Acidocella</taxon>
    </lineage>
</organism>
<comment type="caution">
    <text evidence="6">The sequence shown here is derived from an EMBL/GenBank/DDBJ whole genome shotgun (WGS) entry which is preliminary data.</text>
</comment>
<name>A0ABQ6AA83_9PROT</name>
<evidence type="ECO:0000313" key="7">
    <source>
        <dbReference type="Proteomes" id="UP001156641"/>
    </source>
</evidence>
<dbReference type="InterPro" id="IPR011075">
    <property type="entry name" value="TetR_C"/>
</dbReference>
<dbReference type="SUPFAM" id="SSF48498">
    <property type="entry name" value="Tetracyclin repressor-like, C-terminal domain"/>
    <property type="match status" value="1"/>
</dbReference>
<evidence type="ECO:0000259" key="5">
    <source>
        <dbReference type="PROSITE" id="PS50977"/>
    </source>
</evidence>
<dbReference type="EMBL" id="BSOS01000080">
    <property type="protein sequence ID" value="GLR68202.1"/>
    <property type="molecule type" value="Genomic_DNA"/>
</dbReference>
<dbReference type="InterPro" id="IPR036271">
    <property type="entry name" value="Tet_transcr_reg_TetR-rel_C_sf"/>
</dbReference>
<keyword evidence="3" id="KW-0804">Transcription</keyword>
<evidence type="ECO:0000313" key="6">
    <source>
        <dbReference type="EMBL" id="GLR68202.1"/>
    </source>
</evidence>
<keyword evidence="7" id="KW-1185">Reference proteome</keyword>
<dbReference type="Pfam" id="PF16925">
    <property type="entry name" value="TetR_C_13"/>
    <property type="match status" value="1"/>
</dbReference>
<protein>
    <submittedName>
        <fullName evidence="6">TetR family transcriptional regulator</fullName>
    </submittedName>
</protein>
<accession>A0ABQ6AA83</accession>
<dbReference type="PANTHER" id="PTHR47506">
    <property type="entry name" value="TRANSCRIPTIONAL REGULATORY PROTEIN"/>
    <property type="match status" value="1"/>
</dbReference>
<feature type="domain" description="HTH tetR-type" evidence="5">
    <location>
        <begin position="6"/>
        <end position="66"/>
    </location>
</feature>